<keyword evidence="15" id="KW-1185">Reference proteome</keyword>
<evidence type="ECO:0000256" key="4">
    <source>
        <dbReference type="ARBA" id="ARBA00022801"/>
    </source>
</evidence>
<dbReference type="EMBL" id="JBEHCU010006445">
    <property type="protein sequence ID" value="KAL1397108.1"/>
    <property type="molecule type" value="Genomic_DNA"/>
</dbReference>
<comment type="caution">
    <text evidence="14">The sequence shown here is derived from an EMBL/GenBank/DDBJ whole genome shotgun (WGS) entry which is preliminary data.</text>
</comment>
<keyword evidence="4" id="KW-0378">Hydrolase</keyword>
<name>A0ABD1DBY8_CULPP</name>
<dbReference type="FunFam" id="2.40.10.10:FF:000120">
    <property type="entry name" value="Putative serine protease"/>
    <property type="match status" value="1"/>
</dbReference>
<evidence type="ECO:0000313" key="14">
    <source>
        <dbReference type="EMBL" id="KAL1397108.1"/>
    </source>
</evidence>
<evidence type="ECO:0000256" key="5">
    <source>
        <dbReference type="ARBA" id="ARBA00022820"/>
    </source>
</evidence>
<keyword evidence="5" id="KW-0353">Hemolymph clotting</keyword>
<evidence type="ECO:0000313" key="15">
    <source>
        <dbReference type="Proteomes" id="UP001562425"/>
    </source>
</evidence>
<accession>A0ABD1DBY8</accession>
<dbReference type="GO" id="GO:0008236">
    <property type="term" value="F:serine-type peptidase activity"/>
    <property type="evidence" value="ECO:0007669"/>
    <property type="project" value="UniProtKB-KW"/>
</dbReference>
<dbReference type="SUPFAM" id="SSF50494">
    <property type="entry name" value="Trypsin-like serine proteases"/>
    <property type="match status" value="1"/>
</dbReference>
<dbReference type="PRINTS" id="PR00722">
    <property type="entry name" value="CHYMOTRYPSIN"/>
</dbReference>
<keyword evidence="3 12" id="KW-0732">Signal</keyword>
<dbReference type="InterPro" id="IPR001254">
    <property type="entry name" value="Trypsin_dom"/>
</dbReference>
<comment type="similarity">
    <text evidence="9">Belongs to the peptidase S1 family. CLIP subfamily.</text>
</comment>
<sequence length="348" mass="38435">MRFLVLLSIFVKLVASQISFKSCTFNEICVSIQDCPTYQGYSSLPFRNWPQDVQKLAKSNLCNNEMINRTPVLSVCCPSPLNSRRCGIQTDDDRIVAKGTVANVFEFPWMVLLYSRTERFVCGGTLVSARYVLTAGHCVNSEESKIISVRVGENDINQPIDCNVDDGEPDCAPAPQDINVEQIIRHPGHSDRSKKNDIALLRLERPAVLGRSVIPICLPNGSPEQRIVNPSFLVVSGWGLTENGTSFDVLRYARVPPVSLEDCGIKLRGLDATLRLDQSQICAGGVDQIDNCAGDSGGPLQIISNQSSRYIQYGVVSYGLKSCGVQDEPGVYTNVAYYMKWIFQNVLE</sequence>
<dbReference type="PROSITE" id="PS00134">
    <property type="entry name" value="TRYPSIN_HIS"/>
    <property type="match status" value="1"/>
</dbReference>
<dbReference type="Gene3D" id="2.40.10.10">
    <property type="entry name" value="Trypsin-like serine proteases"/>
    <property type="match status" value="2"/>
</dbReference>
<dbReference type="CDD" id="cd00190">
    <property type="entry name" value="Tryp_SPc"/>
    <property type="match status" value="1"/>
</dbReference>
<evidence type="ECO:0000259" key="13">
    <source>
        <dbReference type="PROSITE" id="PS50240"/>
    </source>
</evidence>
<dbReference type="PANTHER" id="PTHR24256">
    <property type="entry name" value="TRYPTASE-RELATED"/>
    <property type="match status" value="1"/>
</dbReference>
<evidence type="ECO:0000256" key="10">
    <source>
        <dbReference type="ARBA" id="ARBA00052079"/>
    </source>
</evidence>
<evidence type="ECO:0000256" key="9">
    <source>
        <dbReference type="ARBA" id="ARBA00024195"/>
    </source>
</evidence>
<dbReference type="PROSITE" id="PS50240">
    <property type="entry name" value="TRYPSIN_DOM"/>
    <property type="match status" value="1"/>
</dbReference>
<evidence type="ECO:0000256" key="7">
    <source>
        <dbReference type="ARBA" id="ARBA00023157"/>
    </source>
</evidence>
<evidence type="ECO:0000256" key="1">
    <source>
        <dbReference type="ARBA" id="ARBA00022659"/>
    </source>
</evidence>
<dbReference type="GO" id="GO:0042381">
    <property type="term" value="P:hemolymph coagulation"/>
    <property type="evidence" value="ECO:0007669"/>
    <property type="project" value="UniProtKB-KW"/>
</dbReference>
<reference evidence="14 15" key="1">
    <citation type="submission" date="2024-05" db="EMBL/GenBank/DDBJ databases">
        <title>Culex pipiens pipiens assembly and annotation.</title>
        <authorList>
            <person name="Alout H."/>
            <person name="Durand T."/>
        </authorList>
    </citation>
    <scope>NUCLEOTIDE SEQUENCE [LARGE SCALE GENOMIC DNA]</scope>
    <source>
        <strain evidence="14">HA-2024</strain>
        <tissue evidence="14">Whole body</tissue>
    </source>
</reference>
<dbReference type="InterPro" id="IPR001314">
    <property type="entry name" value="Peptidase_S1A"/>
</dbReference>
<dbReference type="AlphaFoldDB" id="A0ABD1DBY8"/>
<evidence type="ECO:0000256" key="2">
    <source>
        <dbReference type="ARBA" id="ARBA00022670"/>
    </source>
</evidence>
<evidence type="ECO:0000256" key="6">
    <source>
        <dbReference type="ARBA" id="ARBA00022825"/>
    </source>
</evidence>
<evidence type="ECO:0000256" key="8">
    <source>
        <dbReference type="ARBA" id="ARBA00023180"/>
    </source>
</evidence>
<feature type="signal peptide" evidence="12">
    <location>
        <begin position="1"/>
        <end position="16"/>
    </location>
</feature>
<dbReference type="GO" id="GO:0006508">
    <property type="term" value="P:proteolysis"/>
    <property type="evidence" value="ECO:0007669"/>
    <property type="project" value="UniProtKB-KW"/>
</dbReference>
<comment type="catalytic activity">
    <reaction evidence="10">
        <text>Selective cleavage of 103-Arg-|-Ser-104 and 124-Ile-|-Ile-125 bonds in Limulus clotting factor B to form activated factor B. Cleavage of -Pro-Arg-|-Xaa- bonds in synthetic substrates.</text>
        <dbReference type="EC" id="3.4.21.84"/>
    </reaction>
</comment>
<keyword evidence="6" id="KW-0720">Serine protease</keyword>
<dbReference type="Pfam" id="PF00089">
    <property type="entry name" value="Trypsin"/>
    <property type="match status" value="1"/>
</dbReference>
<protein>
    <recommendedName>
        <fullName evidence="11">limulus clotting factor C</fullName>
        <ecNumber evidence="11">3.4.21.84</ecNumber>
    </recommendedName>
</protein>
<dbReference type="InterPro" id="IPR051487">
    <property type="entry name" value="Ser/Thr_Proteases_Immune/Dev"/>
</dbReference>
<evidence type="ECO:0000256" key="12">
    <source>
        <dbReference type="SAM" id="SignalP"/>
    </source>
</evidence>
<keyword evidence="8" id="KW-0325">Glycoprotein</keyword>
<dbReference type="InterPro" id="IPR043504">
    <property type="entry name" value="Peptidase_S1_PA_chymotrypsin"/>
</dbReference>
<proteinExistence type="inferred from homology"/>
<evidence type="ECO:0000256" key="3">
    <source>
        <dbReference type="ARBA" id="ARBA00022729"/>
    </source>
</evidence>
<dbReference type="Proteomes" id="UP001562425">
    <property type="component" value="Unassembled WGS sequence"/>
</dbReference>
<keyword evidence="1" id="KW-0768">Sushi</keyword>
<keyword evidence="7" id="KW-1015">Disulfide bond</keyword>
<dbReference type="SMART" id="SM00020">
    <property type="entry name" value="Tryp_SPc"/>
    <property type="match status" value="1"/>
</dbReference>
<dbReference type="EC" id="3.4.21.84" evidence="11"/>
<dbReference type="InterPro" id="IPR009003">
    <property type="entry name" value="Peptidase_S1_PA"/>
</dbReference>
<feature type="domain" description="Peptidase S1" evidence="13">
    <location>
        <begin position="96"/>
        <end position="347"/>
    </location>
</feature>
<gene>
    <name evidence="14" type="ORF">pipiens_002578</name>
</gene>
<dbReference type="InterPro" id="IPR018114">
    <property type="entry name" value="TRYPSIN_HIS"/>
</dbReference>
<feature type="chain" id="PRO_5044878117" description="limulus clotting factor C" evidence="12">
    <location>
        <begin position="17"/>
        <end position="348"/>
    </location>
</feature>
<keyword evidence="2" id="KW-0645">Protease</keyword>
<evidence type="ECO:0000256" key="11">
    <source>
        <dbReference type="ARBA" id="ARBA00066707"/>
    </source>
</evidence>
<organism evidence="14 15">
    <name type="scientific">Culex pipiens pipiens</name>
    <name type="common">Northern house mosquito</name>
    <dbReference type="NCBI Taxonomy" id="38569"/>
    <lineage>
        <taxon>Eukaryota</taxon>
        <taxon>Metazoa</taxon>
        <taxon>Ecdysozoa</taxon>
        <taxon>Arthropoda</taxon>
        <taxon>Hexapoda</taxon>
        <taxon>Insecta</taxon>
        <taxon>Pterygota</taxon>
        <taxon>Neoptera</taxon>
        <taxon>Endopterygota</taxon>
        <taxon>Diptera</taxon>
        <taxon>Nematocera</taxon>
        <taxon>Culicoidea</taxon>
        <taxon>Culicidae</taxon>
        <taxon>Culicinae</taxon>
        <taxon>Culicini</taxon>
        <taxon>Culex</taxon>
        <taxon>Culex</taxon>
    </lineage>
</organism>